<dbReference type="GO" id="GO:0005524">
    <property type="term" value="F:ATP binding"/>
    <property type="evidence" value="ECO:0007669"/>
    <property type="project" value="UniProtKB-KW"/>
</dbReference>
<dbReference type="PANTHER" id="PTHR11274:SF0">
    <property type="entry name" value="GENERAL TRANSCRIPTION AND DNA REPAIR FACTOR IIH HELICASE SUBUNIT XPB"/>
    <property type="match status" value="1"/>
</dbReference>
<dbReference type="InterPro" id="IPR027417">
    <property type="entry name" value="P-loop_NTPase"/>
</dbReference>
<dbReference type="InterPro" id="IPR006935">
    <property type="entry name" value="Helicase/UvrB_N"/>
</dbReference>
<organism evidence="6">
    <name type="scientific">gut metagenome</name>
    <dbReference type="NCBI Taxonomy" id="749906"/>
    <lineage>
        <taxon>unclassified sequences</taxon>
        <taxon>metagenomes</taxon>
        <taxon>organismal metagenomes</taxon>
    </lineage>
</organism>
<dbReference type="SUPFAM" id="SSF52540">
    <property type="entry name" value="P-loop containing nucleoside triphosphate hydrolases"/>
    <property type="match status" value="1"/>
</dbReference>
<sequence>MENTFRRILELEYSIEEMAPKLGEKNNFSPFGTLDSGGNSLHGWVDVALMQSCLTDEGVKPFVRQYGMVIVDECHHVSAVNFEQILKSIPAQYVYGLTATPIRKDGHQPIIFMQCGPIRYSADAKSQLAKQTFKRWLIPRFTAYRDLSDSLSTYAQMVRSLATDEARNALIVEDVCKALADG</sequence>
<dbReference type="GO" id="GO:0016787">
    <property type="term" value="F:hydrolase activity"/>
    <property type="evidence" value="ECO:0007669"/>
    <property type="project" value="UniProtKB-KW"/>
</dbReference>
<comment type="caution">
    <text evidence="6">The sequence shown here is derived from an EMBL/GenBank/DDBJ whole genome shotgun (WGS) entry which is preliminary data.</text>
</comment>
<keyword evidence="1" id="KW-0547">Nucleotide-binding</keyword>
<feature type="non-terminal residue" evidence="6">
    <location>
        <position position="182"/>
    </location>
</feature>
<dbReference type="EMBL" id="AMCI01006874">
    <property type="protein sequence ID" value="EJW93614.1"/>
    <property type="molecule type" value="Genomic_DNA"/>
</dbReference>
<dbReference type="AlphaFoldDB" id="J9G244"/>
<keyword evidence="2" id="KW-0378">Hydrolase</keyword>
<evidence type="ECO:0000259" key="5">
    <source>
        <dbReference type="Pfam" id="PF04851"/>
    </source>
</evidence>
<evidence type="ECO:0000313" key="6">
    <source>
        <dbReference type="EMBL" id="EJW93614.1"/>
    </source>
</evidence>
<evidence type="ECO:0000256" key="4">
    <source>
        <dbReference type="ARBA" id="ARBA00022840"/>
    </source>
</evidence>
<dbReference type="GO" id="GO:0003677">
    <property type="term" value="F:DNA binding"/>
    <property type="evidence" value="ECO:0007669"/>
    <property type="project" value="InterPro"/>
</dbReference>
<dbReference type="Gene3D" id="3.40.50.300">
    <property type="entry name" value="P-loop containing nucleotide triphosphate hydrolases"/>
    <property type="match status" value="1"/>
</dbReference>
<dbReference type="GO" id="GO:0004386">
    <property type="term" value="F:helicase activity"/>
    <property type="evidence" value="ECO:0007669"/>
    <property type="project" value="UniProtKB-KW"/>
</dbReference>
<keyword evidence="3 6" id="KW-0347">Helicase</keyword>
<protein>
    <submittedName>
        <fullName evidence="6">Helicase</fullName>
    </submittedName>
</protein>
<name>J9G244_9ZZZZ</name>
<reference evidence="6" key="1">
    <citation type="journal article" date="2012" name="PLoS ONE">
        <title>Gene sets for utilization of primary and secondary nutrition supplies in the distal gut of endangered iberian lynx.</title>
        <authorList>
            <person name="Alcaide M."/>
            <person name="Messina E."/>
            <person name="Richter M."/>
            <person name="Bargiela R."/>
            <person name="Peplies J."/>
            <person name="Huws S.A."/>
            <person name="Newbold C.J."/>
            <person name="Golyshin P.N."/>
            <person name="Simon M.A."/>
            <person name="Lopez G."/>
            <person name="Yakimov M.M."/>
            <person name="Ferrer M."/>
        </authorList>
    </citation>
    <scope>NUCLEOTIDE SEQUENCE</scope>
</reference>
<gene>
    <name evidence="6" type="ORF">EVA_18279</name>
</gene>
<dbReference type="Pfam" id="PF04851">
    <property type="entry name" value="ResIII"/>
    <property type="match status" value="1"/>
</dbReference>
<accession>J9G244</accession>
<evidence type="ECO:0000256" key="3">
    <source>
        <dbReference type="ARBA" id="ARBA00022806"/>
    </source>
</evidence>
<evidence type="ECO:0000256" key="2">
    <source>
        <dbReference type="ARBA" id="ARBA00022801"/>
    </source>
</evidence>
<proteinExistence type="predicted"/>
<dbReference type="InterPro" id="IPR050615">
    <property type="entry name" value="ATP-dep_DNA_Helicase"/>
</dbReference>
<feature type="domain" description="Helicase/UvrB N-terminal" evidence="5">
    <location>
        <begin position="58"/>
        <end position="103"/>
    </location>
</feature>
<keyword evidence="4" id="KW-0067">ATP-binding</keyword>
<evidence type="ECO:0000256" key="1">
    <source>
        <dbReference type="ARBA" id="ARBA00022741"/>
    </source>
</evidence>
<dbReference type="PANTHER" id="PTHR11274">
    <property type="entry name" value="RAD25/XP-B DNA REPAIR HELICASE"/>
    <property type="match status" value="1"/>
</dbReference>